<proteinExistence type="predicted"/>
<gene>
    <name evidence="1" type="ORF">EYC80_008773</name>
</gene>
<comment type="caution">
    <text evidence="1">The sequence shown here is derived from an EMBL/GenBank/DDBJ whole genome shotgun (WGS) entry which is preliminary data.</text>
</comment>
<dbReference type="EMBL" id="VIGI01000009">
    <property type="protein sequence ID" value="KAB8295953.1"/>
    <property type="molecule type" value="Genomic_DNA"/>
</dbReference>
<organism evidence="1 2">
    <name type="scientific">Monilinia laxa</name>
    <name type="common">Brown rot fungus</name>
    <name type="synonym">Sclerotinia laxa</name>
    <dbReference type="NCBI Taxonomy" id="61186"/>
    <lineage>
        <taxon>Eukaryota</taxon>
        <taxon>Fungi</taxon>
        <taxon>Dikarya</taxon>
        <taxon>Ascomycota</taxon>
        <taxon>Pezizomycotina</taxon>
        <taxon>Leotiomycetes</taxon>
        <taxon>Helotiales</taxon>
        <taxon>Sclerotiniaceae</taxon>
        <taxon>Monilinia</taxon>
    </lineage>
</organism>
<evidence type="ECO:0000313" key="1">
    <source>
        <dbReference type="EMBL" id="KAB8295953.1"/>
    </source>
</evidence>
<sequence length="79" mass="8902">MVATDVGFRVPVTAVIYSKLSTEAQRSMLFKRFEYQSSKCLAIAQTTMAPSTAKTWSQNSETNAVYVLLNFLLNIRHLI</sequence>
<name>A0A5N6K1C5_MONLA</name>
<protein>
    <submittedName>
        <fullName evidence="1">Uncharacterized protein</fullName>
    </submittedName>
</protein>
<dbReference type="Proteomes" id="UP000326757">
    <property type="component" value="Unassembled WGS sequence"/>
</dbReference>
<reference evidence="1 2" key="1">
    <citation type="submission" date="2019-06" db="EMBL/GenBank/DDBJ databases">
        <title>Genome Sequence of the Brown Rot Fungal Pathogen Monilinia laxa.</title>
        <authorList>
            <person name="De Miccolis Angelini R.M."/>
            <person name="Landi L."/>
            <person name="Abate D."/>
            <person name="Pollastro S."/>
            <person name="Romanazzi G."/>
            <person name="Faretra F."/>
        </authorList>
    </citation>
    <scope>NUCLEOTIDE SEQUENCE [LARGE SCALE GENOMIC DNA]</scope>
    <source>
        <strain evidence="1 2">Mlax316</strain>
    </source>
</reference>
<accession>A0A5N6K1C5</accession>
<evidence type="ECO:0000313" key="2">
    <source>
        <dbReference type="Proteomes" id="UP000326757"/>
    </source>
</evidence>
<keyword evidence="2" id="KW-1185">Reference proteome</keyword>
<dbReference type="AlphaFoldDB" id="A0A5N6K1C5"/>